<organism evidence="1 2">
    <name type="scientific">Micromonospora narathiwatensis</name>
    <dbReference type="NCBI Taxonomy" id="299146"/>
    <lineage>
        <taxon>Bacteria</taxon>
        <taxon>Bacillati</taxon>
        <taxon>Actinomycetota</taxon>
        <taxon>Actinomycetes</taxon>
        <taxon>Micromonosporales</taxon>
        <taxon>Micromonosporaceae</taxon>
        <taxon>Micromonospora</taxon>
    </lineage>
</organism>
<dbReference type="Proteomes" id="UP000198765">
    <property type="component" value="Chromosome I"/>
</dbReference>
<evidence type="ECO:0000313" key="1">
    <source>
        <dbReference type="EMBL" id="SBT38869.1"/>
    </source>
</evidence>
<reference evidence="1 2" key="1">
    <citation type="submission" date="2016-06" db="EMBL/GenBank/DDBJ databases">
        <authorList>
            <person name="Kjaerup R.B."/>
            <person name="Dalgaard T.S."/>
            <person name="Juul-Madsen H.R."/>
        </authorList>
    </citation>
    <scope>NUCLEOTIDE SEQUENCE [LARGE SCALE GENOMIC DNA]</scope>
    <source>
        <strain evidence="1 2">DSM 45248</strain>
    </source>
</reference>
<evidence type="ECO:0000313" key="2">
    <source>
        <dbReference type="Proteomes" id="UP000198765"/>
    </source>
</evidence>
<dbReference type="RefSeq" id="WP_167666519.1">
    <property type="nucleotide sequence ID" value="NZ_LT594324.1"/>
</dbReference>
<keyword evidence="2" id="KW-1185">Reference proteome</keyword>
<accession>A0A1A8Z511</accession>
<gene>
    <name evidence="1" type="ORF">GA0070621_0517</name>
</gene>
<protein>
    <submittedName>
        <fullName evidence="1">Uncharacterized protein</fullName>
    </submittedName>
</protein>
<name>A0A1A8Z511_9ACTN</name>
<proteinExistence type="predicted"/>
<sequence length="115" mass="12238">MSDPAGPPPLPVGPVFAPLPRAAVAAFTRTDASPPRYVIHLPVLVGGLDAALGLARTLARSLATRPEVDVAGATVSEEDTQHVRHWVFCDWIMPDRRRCYLPAGHSGPCGPEEPP</sequence>
<dbReference type="EMBL" id="LT594324">
    <property type="protein sequence ID" value="SBT38869.1"/>
    <property type="molecule type" value="Genomic_DNA"/>
</dbReference>
<dbReference type="PATRIC" id="fig|299146.4.peg.519"/>
<dbReference type="AlphaFoldDB" id="A0A1A8Z511"/>